<dbReference type="EMBL" id="GBXM01086275">
    <property type="protein sequence ID" value="JAH22302.1"/>
    <property type="molecule type" value="Transcribed_RNA"/>
</dbReference>
<proteinExistence type="predicted"/>
<sequence>MLERARMFHLPNKRSLIPQSSHPFLLPFLASSDGWS</sequence>
<dbReference type="AlphaFoldDB" id="A0A0E9R0P1"/>
<protein>
    <submittedName>
        <fullName evidence="1">Uncharacterized protein</fullName>
    </submittedName>
</protein>
<evidence type="ECO:0000313" key="1">
    <source>
        <dbReference type="EMBL" id="JAH22302.1"/>
    </source>
</evidence>
<organism evidence="1">
    <name type="scientific">Anguilla anguilla</name>
    <name type="common">European freshwater eel</name>
    <name type="synonym">Muraena anguilla</name>
    <dbReference type="NCBI Taxonomy" id="7936"/>
    <lineage>
        <taxon>Eukaryota</taxon>
        <taxon>Metazoa</taxon>
        <taxon>Chordata</taxon>
        <taxon>Craniata</taxon>
        <taxon>Vertebrata</taxon>
        <taxon>Euteleostomi</taxon>
        <taxon>Actinopterygii</taxon>
        <taxon>Neopterygii</taxon>
        <taxon>Teleostei</taxon>
        <taxon>Anguilliformes</taxon>
        <taxon>Anguillidae</taxon>
        <taxon>Anguilla</taxon>
    </lineage>
</organism>
<reference evidence="1" key="1">
    <citation type="submission" date="2014-11" db="EMBL/GenBank/DDBJ databases">
        <authorList>
            <person name="Amaro Gonzalez C."/>
        </authorList>
    </citation>
    <scope>NUCLEOTIDE SEQUENCE</scope>
</reference>
<reference evidence="1" key="2">
    <citation type="journal article" date="2015" name="Fish Shellfish Immunol.">
        <title>Early steps in the European eel (Anguilla anguilla)-Vibrio vulnificus interaction in the gills: Role of the RtxA13 toxin.</title>
        <authorList>
            <person name="Callol A."/>
            <person name="Pajuelo D."/>
            <person name="Ebbesson L."/>
            <person name="Teles M."/>
            <person name="MacKenzie S."/>
            <person name="Amaro C."/>
        </authorList>
    </citation>
    <scope>NUCLEOTIDE SEQUENCE</scope>
</reference>
<name>A0A0E9R0P1_ANGAN</name>
<accession>A0A0E9R0P1</accession>